<comment type="caution">
    <text evidence="1">The sequence shown here is derived from an EMBL/GenBank/DDBJ whole genome shotgun (WGS) entry which is preliminary data.</text>
</comment>
<dbReference type="Proteomes" id="UP000299102">
    <property type="component" value="Unassembled WGS sequence"/>
</dbReference>
<name>A0A4C1XWL4_EUMVA</name>
<accession>A0A4C1XWL4</accession>
<protein>
    <submittedName>
        <fullName evidence="1">Uncharacterized protein</fullName>
    </submittedName>
</protein>
<organism evidence="1 2">
    <name type="scientific">Eumeta variegata</name>
    <name type="common">Bagworm moth</name>
    <name type="synonym">Eumeta japonica</name>
    <dbReference type="NCBI Taxonomy" id="151549"/>
    <lineage>
        <taxon>Eukaryota</taxon>
        <taxon>Metazoa</taxon>
        <taxon>Ecdysozoa</taxon>
        <taxon>Arthropoda</taxon>
        <taxon>Hexapoda</taxon>
        <taxon>Insecta</taxon>
        <taxon>Pterygota</taxon>
        <taxon>Neoptera</taxon>
        <taxon>Endopterygota</taxon>
        <taxon>Lepidoptera</taxon>
        <taxon>Glossata</taxon>
        <taxon>Ditrysia</taxon>
        <taxon>Tineoidea</taxon>
        <taxon>Psychidae</taxon>
        <taxon>Oiketicinae</taxon>
        <taxon>Eumeta</taxon>
    </lineage>
</organism>
<gene>
    <name evidence="1" type="ORF">EVAR_50442_1</name>
</gene>
<evidence type="ECO:0000313" key="1">
    <source>
        <dbReference type="EMBL" id="GBP66617.1"/>
    </source>
</evidence>
<keyword evidence="2" id="KW-1185">Reference proteome</keyword>
<evidence type="ECO:0000313" key="2">
    <source>
        <dbReference type="Proteomes" id="UP000299102"/>
    </source>
</evidence>
<dbReference type="AlphaFoldDB" id="A0A4C1XWL4"/>
<sequence>MRVFRSEATTSIMKTMREIHYLEPLGIRVAWGPSINAIFNLDAPLLEEIRNPSAQFSRKSMERKLQEKCFAPDLINVFATSKLTFKAFS</sequence>
<reference evidence="1 2" key="1">
    <citation type="journal article" date="2019" name="Commun. Biol.">
        <title>The bagworm genome reveals a unique fibroin gene that provides high tensile strength.</title>
        <authorList>
            <person name="Kono N."/>
            <person name="Nakamura H."/>
            <person name="Ohtoshi R."/>
            <person name="Tomita M."/>
            <person name="Numata K."/>
            <person name="Arakawa K."/>
        </authorList>
    </citation>
    <scope>NUCLEOTIDE SEQUENCE [LARGE SCALE GENOMIC DNA]</scope>
</reference>
<proteinExistence type="predicted"/>
<dbReference type="EMBL" id="BGZK01000963">
    <property type="protein sequence ID" value="GBP66617.1"/>
    <property type="molecule type" value="Genomic_DNA"/>
</dbReference>